<feature type="region of interest" description="Disordered" evidence="2">
    <location>
        <begin position="460"/>
        <end position="534"/>
    </location>
</feature>
<protein>
    <submittedName>
        <fullName evidence="3">Trehalose-6-phosphate synthase</fullName>
    </submittedName>
</protein>
<organism evidence="3 4">
    <name type="scientific">Bosea rubneri</name>
    <dbReference type="NCBI Taxonomy" id="3075434"/>
    <lineage>
        <taxon>Bacteria</taxon>
        <taxon>Pseudomonadati</taxon>
        <taxon>Pseudomonadota</taxon>
        <taxon>Alphaproteobacteria</taxon>
        <taxon>Hyphomicrobiales</taxon>
        <taxon>Boseaceae</taxon>
        <taxon>Bosea</taxon>
    </lineage>
</organism>
<dbReference type="Gene3D" id="3.40.50.2000">
    <property type="entry name" value="Glycogen Phosphorylase B"/>
    <property type="match status" value="2"/>
</dbReference>
<name>A0ABU3S1W1_9HYPH</name>
<proteinExistence type="inferred from homology"/>
<reference evidence="3 4" key="1">
    <citation type="submission" date="2023-09" db="EMBL/GenBank/DDBJ databases">
        <title>Whole genome shotgun sequencing (WGS) of Bosea sp. ZW T0_25, isolated from stored onions (Allium cepa).</title>
        <authorList>
            <person name="Stoll D.A."/>
            <person name="Huch M."/>
        </authorList>
    </citation>
    <scope>NUCLEOTIDE SEQUENCE [LARGE SCALE GENOMIC DNA]</scope>
    <source>
        <strain evidence="3 4">ZW T0_25</strain>
    </source>
</reference>
<evidence type="ECO:0000313" key="4">
    <source>
        <dbReference type="Proteomes" id="UP001254257"/>
    </source>
</evidence>
<dbReference type="Pfam" id="PF00982">
    <property type="entry name" value="Glyco_transf_20"/>
    <property type="match status" value="1"/>
</dbReference>
<evidence type="ECO:0000256" key="1">
    <source>
        <dbReference type="ARBA" id="ARBA00008799"/>
    </source>
</evidence>
<dbReference type="PANTHER" id="PTHR10788:SF106">
    <property type="entry name" value="BCDNA.GH08860"/>
    <property type="match status" value="1"/>
</dbReference>
<evidence type="ECO:0000256" key="2">
    <source>
        <dbReference type="SAM" id="MobiDB-lite"/>
    </source>
</evidence>
<evidence type="ECO:0000313" key="3">
    <source>
        <dbReference type="EMBL" id="MDU0338778.1"/>
    </source>
</evidence>
<dbReference type="CDD" id="cd03788">
    <property type="entry name" value="GT20_TPS"/>
    <property type="match status" value="1"/>
</dbReference>
<gene>
    <name evidence="3" type="ORF">RKE40_02750</name>
</gene>
<comment type="caution">
    <text evidence="3">The sequence shown here is derived from an EMBL/GenBank/DDBJ whole genome shotgun (WGS) entry which is preliminary data.</text>
</comment>
<dbReference type="SUPFAM" id="SSF53756">
    <property type="entry name" value="UDP-Glycosyltransferase/glycogen phosphorylase"/>
    <property type="match status" value="1"/>
</dbReference>
<dbReference type="Proteomes" id="UP001254257">
    <property type="component" value="Unassembled WGS sequence"/>
</dbReference>
<dbReference type="PANTHER" id="PTHR10788">
    <property type="entry name" value="TREHALOSE-6-PHOSPHATE SYNTHASE"/>
    <property type="match status" value="1"/>
</dbReference>
<keyword evidence="4" id="KW-1185">Reference proteome</keyword>
<dbReference type="InterPro" id="IPR001830">
    <property type="entry name" value="Glyco_trans_20"/>
</dbReference>
<feature type="compositionally biased region" description="Low complexity" evidence="2">
    <location>
        <begin position="475"/>
        <end position="489"/>
    </location>
</feature>
<dbReference type="EMBL" id="JAWDID010000002">
    <property type="protein sequence ID" value="MDU0338778.1"/>
    <property type="molecule type" value="Genomic_DNA"/>
</dbReference>
<accession>A0ABU3S1W1</accession>
<feature type="compositionally biased region" description="Low complexity" evidence="2">
    <location>
        <begin position="496"/>
        <end position="510"/>
    </location>
</feature>
<comment type="similarity">
    <text evidence="1">Belongs to the glycosyltransferase 20 family.</text>
</comment>
<sequence>MRLVVVSNRVTMPERGEKVAAGGLAVALRSALEKHGGLWFGWSGTTSAEPSSRVEPVRLGNVSYAVVDLTEAERQSYYLGFSNRALWPLMHYRLGLTDFDRSDYAGYLGVNRRFAKLLVPQLKPDDVIWIHDYHLIPLAAELRRRGVTNRIGYFHHIPWPSAEVFGALPFSATLISTMTAYDLVGMQTQTDADNLIGGLVALRGAHRDGERVKAGPRETVVRPFPIGIDVESFRKLAVASVRAATQPIRATTGPLGGRKLVIGVDRLDYSKGIVQRLEAFGQFLRSHPEHRGNVGLLQIAPPSRSDVPEYAELDRQSDEVAGRLNAALGEFDWTPIRVVKKAYSRSALAGFYRRAQVGLVTPMRDGMNLVAKEYIAAQNPEDPGVLVLSRFAGAAHQMGEALIVNPYDTHEVAEAIRTALAMPQSERVRRFERLYATIAASDIGWWTSRYLAALTGAEAADKLAPPEPPRKASGATRKPAARQRATTRPAAKKPAAKTAIQPAQAANDAALGEKRGSFGQRAGSKPLPNAASPR</sequence>